<name>A0A1S7LH85_MAGMO</name>
<accession>A0A1S7LH85</accession>
<proteinExistence type="predicted"/>
<evidence type="ECO:0000313" key="2">
    <source>
        <dbReference type="EMBL" id="CRH06322.1"/>
    </source>
</evidence>
<protein>
    <submittedName>
        <fullName evidence="2">Uncharacterized protein</fullName>
    </submittedName>
</protein>
<gene>
    <name evidence="2" type="ORF">MAGMO_2155</name>
</gene>
<dbReference type="EMBL" id="LO017727">
    <property type="protein sequence ID" value="CRH06322.1"/>
    <property type="molecule type" value="Genomic_DNA"/>
</dbReference>
<sequence>MVRGVVLTQLSDQGIGNLMAHADQVNLRCFCGSGHFHRERLGRNHLNMLTAAKGRTHCQESQCANDWFFHVTLSGLLGRTVPWTVSCAKSPPTKRQKDSVKQGNRPR</sequence>
<evidence type="ECO:0000256" key="1">
    <source>
        <dbReference type="SAM" id="MobiDB-lite"/>
    </source>
</evidence>
<organism evidence="2">
    <name type="scientific">Magnetococcus massalia (strain MO-1)</name>
    <dbReference type="NCBI Taxonomy" id="451514"/>
    <lineage>
        <taxon>Bacteria</taxon>
        <taxon>Pseudomonadati</taxon>
        <taxon>Pseudomonadota</taxon>
        <taxon>Magnetococcia</taxon>
        <taxon>Magnetococcales</taxon>
        <taxon>Magnetococcaceae</taxon>
        <taxon>Magnetococcus</taxon>
    </lineage>
</organism>
<feature type="region of interest" description="Disordered" evidence="1">
    <location>
        <begin position="87"/>
        <end position="107"/>
    </location>
</feature>
<dbReference type="AlphaFoldDB" id="A0A1S7LH85"/>
<reference evidence="2" key="1">
    <citation type="submission" date="2015-04" db="EMBL/GenBank/DDBJ databases">
        <authorList>
            <person name="Syromyatnikov M.Y."/>
            <person name="Popov V.N."/>
        </authorList>
    </citation>
    <scope>NUCLEOTIDE SEQUENCE</scope>
    <source>
        <strain evidence="2">MO-1</strain>
    </source>
</reference>